<accession>A0A1U7GXN8</accession>
<dbReference type="Proteomes" id="UP000186391">
    <property type="component" value="Unassembled WGS sequence"/>
</dbReference>
<dbReference type="RefSeq" id="WP_062247015.1">
    <property type="nucleotide sequence ID" value="NZ_MRCA01000008.1"/>
</dbReference>
<gene>
    <name evidence="1" type="ORF">NIES592_15740</name>
</gene>
<protein>
    <recommendedName>
        <fullName evidence="3">DUF3104 domain-containing protein</fullName>
    </recommendedName>
</protein>
<evidence type="ECO:0000313" key="2">
    <source>
        <dbReference type="Proteomes" id="UP000186391"/>
    </source>
</evidence>
<organism evidence="1 2">
    <name type="scientific">Fischerella major NIES-592</name>
    <dbReference type="NCBI Taxonomy" id="210994"/>
    <lineage>
        <taxon>Bacteria</taxon>
        <taxon>Bacillati</taxon>
        <taxon>Cyanobacteriota</taxon>
        <taxon>Cyanophyceae</taxon>
        <taxon>Nostocales</taxon>
        <taxon>Hapalosiphonaceae</taxon>
        <taxon>Fischerella</taxon>
    </lineage>
</organism>
<evidence type="ECO:0008006" key="3">
    <source>
        <dbReference type="Google" id="ProtNLM"/>
    </source>
</evidence>
<sequence>MHNSENVQVGARVLILEPAYVAGKMGVVFCPEQLSDDKPSDRWLIKVDDENILVSLTCHEFRVID</sequence>
<name>A0A1U7GXN8_9CYAN</name>
<dbReference type="OrthoDB" id="515661at2"/>
<dbReference type="AlphaFoldDB" id="A0A1U7GXN8"/>
<proteinExistence type="predicted"/>
<dbReference type="EMBL" id="MRCA01000008">
    <property type="protein sequence ID" value="OKH13081.1"/>
    <property type="molecule type" value="Genomic_DNA"/>
</dbReference>
<evidence type="ECO:0000313" key="1">
    <source>
        <dbReference type="EMBL" id="OKH13081.1"/>
    </source>
</evidence>
<reference evidence="1 2" key="1">
    <citation type="submission" date="2016-11" db="EMBL/GenBank/DDBJ databases">
        <title>Draft Genome Sequences of Nine Cyanobacterial Strains from Diverse Habitats.</title>
        <authorList>
            <person name="Zhu T."/>
            <person name="Hou S."/>
            <person name="Lu X."/>
            <person name="Hess W.R."/>
        </authorList>
    </citation>
    <scope>NUCLEOTIDE SEQUENCE [LARGE SCALE GENOMIC DNA]</scope>
    <source>
        <strain evidence="1 2">NIES-592</strain>
    </source>
</reference>
<comment type="caution">
    <text evidence="1">The sequence shown here is derived from an EMBL/GenBank/DDBJ whole genome shotgun (WGS) entry which is preliminary data.</text>
</comment>
<keyword evidence="2" id="KW-1185">Reference proteome</keyword>